<sequence>MSDLPVPPDNGHPTPAGQAEPATDPKAVRRPRWQVWAWWTATVVVVALAVAGGVSHRHELAGTSHLLTHVSVPKLAVALAFEAASFVSLAALQRWLLRGAETRPGQGTMTGLAFAANAMAGALPGGSALSVAWAIRQLRRRDIGLALAAAMLVVAGALSVLALALLLTLGALVADPAGPGSGLRTVVLLTAVVLAAVIVSVVCLTRSSGLRRSARHAGRRVTARWRAGKRLGNLLADVLHQAESIQPGLRGWTRPCMLALLNWLCDAAALVACLWALGIGVPWRGMLVSYGLAQISISLRLTPGSLGIAEASLSTLLVVQGLRADQAIAAALLYRVVSSWAVQPIGWACWFRLTLRDTRPLTRTIPWDPGPPAANGTTRANALGQSGASRHREGHRNRHDTPRDR</sequence>
<dbReference type="EMBL" id="JAYWVC010000108">
    <property type="protein sequence ID" value="MED7825420.1"/>
    <property type="molecule type" value="Genomic_DNA"/>
</dbReference>
<feature type="region of interest" description="Disordered" evidence="6">
    <location>
        <begin position="364"/>
        <end position="405"/>
    </location>
</feature>
<evidence type="ECO:0000256" key="3">
    <source>
        <dbReference type="ARBA" id="ARBA00022692"/>
    </source>
</evidence>
<comment type="subcellular location">
    <subcellularLocation>
        <location evidence="1">Cell membrane</location>
        <topology evidence="1">Multi-pass membrane protein</topology>
    </subcellularLocation>
</comment>
<evidence type="ECO:0000313" key="9">
    <source>
        <dbReference type="Proteomes" id="UP001333996"/>
    </source>
</evidence>
<dbReference type="PANTHER" id="PTHR39087:SF2">
    <property type="entry name" value="UPF0104 MEMBRANE PROTEIN MJ1595"/>
    <property type="match status" value="1"/>
</dbReference>
<dbReference type="Proteomes" id="UP001333996">
    <property type="component" value="Unassembled WGS sequence"/>
</dbReference>
<keyword evidence="9" id="KW-1185">Reference proteome</keyword>
<evidence type="ECO:0000256" key="7">
    <source>
        <dbReference type="SAM" id="Phobius"/>
    </source>
</evidence>
<organism evidence="8 9">
    <name type="scientific">Streptomyces chiangmaiensis</name>
    <dbReference type="NCBI Taxonomy" id="766497"/>
    <lineage>
        <taxon>Bacteria</taxon>
        <taxon>Bacillati</taxon>
        <taxon>Actinomycetota</taxon>
        <taxon>Actinomycetes</taxon>
        <taxon>Kitasatosporales</taxon>
        <taxon>Streptomycetaceae</taxon>
        <taxon>Streptomyces</taxon>
    </lineage>
</organism>
<keyword evidence="2" id="KW-1003">Cell membrane</keyword>
<protein>
    <submittedName>
        <fullName evidence="8">YbhN family protein</fullName>
    </submittedName>
</protein>
<feature type="transmembrane region" description="Helical" evidence="7">
    <location>
        <begin position="147"/>
        <end position="174"/>
    </location>
</feature>
<name>A0ABU7FMR4_9ACTN</name>
<keyword evidence="5 7" id="KW-0472">Membrane</keyword>
<evidence type="ECO:0000256" key="4">
    <source>
        <dbReference type="ARBA" id="ARBA00022989"/>
    </source>
</evidence>
<feature type="region of interest" description="Disordered" evidence="6">
    <location>
        <begin position="1"/>
        <end position="27"/>
    </location>
</feature>
<evidence type="ECO:0000256" key="6">
    <source>
        <dbReference type="SAM" id="MobiDB-lite"/>
    </source>
</evidence>
<dbReference type="Pfam" id="PF03706">
    <property type="entry name" value="LPG_synthase_TM"/>
    <property type="match status" value="1"/>
</dbReference>
<evidence type="ECO:0000256" key="2">
    <source>
        <dbReference type="ARBA" id="ARBA00022475"/>
    </source>
</evidence>
<feature type="compositionally biased region" description="Pro residues" evidence="6">
    <location>
        <begin position="1"/>
        <end position="10"/>
    </location>
</feature>
<accession>A0ABU7FMR4</accession>
<evidence type="ECO:0000256" key="5">
    <source>
        <dbReference type="ARBA" id="ARBA00023136"/>
    </source>
</evidence>
<proteinExistence type="predicted"/>
<dbReference type="NCBIfam" id="TIGR00374">
    <property type="entry name" value="flippase-like domain"/>
    <property type="match status" value="1"/>
</dbReference>
<evidence type="ECO:0000313" key="8">
    <source>
        <dbReference type="EMBL" id="MED7825420.1"/>
    </source>
</evidence>
<dbReference type="PANTHER" id="PTHR39087">
    <property type="entry name" value="UPF0104 MEMBRANE PROTEIN MJ1595"/>
    <property type="match status" value="1"/>
</dbReference>
<comment type="caution">
    <text evidence="8">The sequence shown here is derived from an EMBL/GenBank/DDBJ whole genome shotgun (WGS) entry which is preliminary data.</text>
</comment>
<dbReference type="InterPro" id="IPR022791">
    <property type="entry name" value="L-PG_synthase/AglD"/>
</dbReference>
<keyword evidence="3 7" id="KW-0812">Transmembrane</keyword>
<feature type="transmembrane region" description="Helical" evidence="7">
    <location>
        <begin position="75"/>
        <end position="92"/>
    </location>
</feature>
<feature type="compositionally biased region" description="Polar residues" evidence="6">
    <location>
        <begin position="375"/>
        <end position="388"/>
    </location>
</feature>
<feature type="transmembrane region" description="Helical" evidence="7">
    <location>
        <begin position="36"/>
        <end position="54"/>
    </location>
</feature>
<dbReference type="RefSeq" id="WP_329509830.1">
    <property type="nucleotide sequence ID" value="NZ_BAAAYZ010000132.1"/>
</dbReference>
<feature type="transmembrane region" description="Helical" evidence="7">
    <location>
        <begin position="186"/>
        <end position="205"/>
    </location>
</feature>
<evidence type="ECO:0000256" key="1">
    <source>
        <dbReference type="ARBA" id="ARBA00004651"/>
    </source>
</evidence>
<keyword evidence="4 7" id="KW-1133">Transmembrane helix</keyword>
<reference evidence="8" key="1">
    <citation type="submission" date="2024-01" db="EMBL/GenBank/DDBJ databases">
        <title>First draft genome sequence data of TA4-1, the type strain of Gram-positive actinobacterium Streptomyces chiangmaiensis.</title>
        <authorList>
            <person name="Yasawong M."/>
            <person name="Nantapong N."/>
        </authorList>
    </citation>
    <scope>NUCLEOTIDE SEQUENCE</scope>
    <source>
        <strain evidence="8">TA4-1</strain>
    </source>
</reference>
<feature type="transmembrane region" description="Helical" evidence="7">
    <location>
        <begin position="260"/>
        <end position="283"/>
    </location>
</feature>
<feature type="transmembrane region" description="Helical" evidence="7">
    <location>
        <begin position="112"/>
        <end position="135"/>
    </location>
</feature>
<gene>
    <name evidence="8" type="ORF">VXC91_26390</name>
</gene>